<dbReference type="InterPro" id="IPR036397">
    <property type="entry name" value="RNaseH_sf"/>
</dbReference>
<dbReference type="EC" id="3.1.-.-" evidence="12"/>
<evidence type="ECO:0000313" key="14">
    <source>
        <dbReference type="EMBL" id="AXK51607.1"/>
    </source>
</evidence>
<evidence type="ECO:0000259" key="13">
    <source>
        <dbReference type="PROSITE" id="PS51749"/>
    </source>
</evidence>
<keyword evidence="2 12" id="KW-0540">Nuclease</keyword>
<evidence type="ECO:0000256" key="7">
    <source>
        <dbReference type="ARBA" id="ARBA00022884"/>
    </source>
</evidence>
<evidence type="ECO:0000256" key="11">
    <source>
        <dbReference type="ARBA" id="ARBA00046380"/>
    </source>
</evidence>
<comment type="function">
    <text evidence="12">CRISPR (clustered regularly interspaced short palindromic repeat) is an adaptive immune system that provides protection against mobile genetic elements (viruses, transposable elements and conjugative plasmids). CRISPR clusters contain spacers, sequences complementary to antecedent mobile elements, and target invading nucleic acids. CRISPR clusters are transcribed and processed into CRISPR RNA (crRNA). In type II CRISPR systems correct processing of pre-crRNA requires a trans-encoded small RNA (tracrRNA), endogenous ribonuclease 3 (rnc) and this protein. The tracrRNA serves as a guide for ribonuclease 3-aided processing of pre-crRNA. Subsequently Cas9/crRNA/tracrRNA endonucleolytically cleaves linear or circular dsDNA target complementary to the spacer; Cas9 is inactive in the absence of the 2 guide RNAs (gRNA). Cas9 recognizes the protospacer adjacent motif (PAM) in the CRISPR repeat sequences to help distinguish self versus nonself, as targets within the bacterial CRISPR locus do not have PAMs. PAM recognition is also required for catalytic activity.</text>
</comment>
<dbReference type="Gene3D" id="3.30.420.10">
    <property type="entry name" value="Ribonuclease H-like superfamily/Ribonuclease H"/>
    <property type="match status" value="2"/>
</dbReference>
<keyword evidence="9 12" id="KW-0238">DNA-binding</keyword>
<dbReference type="GO" id="GO:0043571">
    <property type="term" value="P:maintenance of CRISPR repeat elements"/>
    <property type="evidence" value="ECO:0007669"/>
    <property type="project" value="UniProtKB-UniRule"/>
</dbReference>
<feature type="domain" description="HNH Cas9-type" evidence="13">
    <location>
        <begin position="509"/>
        <end position="679"/>
    </location>
</feature>
<dbReference type="InterPro" id="IPR033114">
    <property type="entry name" value="HNH_CAS9"/>
</dbReference>
<name>A0A345Z4S8_9MOLU</name>
<evidence type="ECO:0000256" key="5">
    <source>
        <dbReference type="ARBA" id="ARBA00022801"/>
    </source>
</evidence>
<comment type="similarity">
    <text evidence="12">Belongs to the CRISPR-associated Cas9 family.</text>
</comment>
<organism evidence="14 15">
    <name type="scientific">Spiroplasma alleghenense</name>
    <dbReference type="NCBI Taxonomy" id="216931"/>
    <lineage>
        <taxon>Bacteria</taxon>
        <taxon>Bacillati</taxon>
        <taxon>Mycoplasmatota</taxon>
        <taxon>Mollicutes</taxon>
        <taxon>Entomoplasmatales</taxon>
        <taxon>Spiroplasmataceae</taxon>
        <taxon>Spiroplasma</taxon>
    </lineage>
</organism>
<dbReference type="EMBL" id="CP031376">
    <property type="protein sequence ID" value="AXK51607.1"/>
    <property type="molecule type" value="Genomic_DNA"/>
</dbReference>
<feature type="binding site" evidence="12">
    <location>
        <position position="502"/>
    </location>
    <ligand>
        <name>Mg(2+)</name>
        <dbReference type="ChEBI" id="CHEBI:18420"/>
        <label>1</label>
    </ligand>
</feature>
<dbReference type="OrthoDB" id="9757607at2"/>
<feature type="binding site" evidence="12">
    <location>
        <position position="506"/>
    </location>
    <ligand>
        <name>Mg(2+)</name>
        <dbReference type="ChEBI" id="CHEBI:18420"/>
        <label>2</label>
    </ligand>
</feature>
<dbReference type="RefSeq" id="WP_115558502.1">
    <property type="nucleotide sequence ID" value="NZ_CP031376.1"/>
</dbReference>
<dbReference type="InterPro" id="IPR003615">
    <property type="entry name" value="HNH_nuc"/>
</dbReference>
<keyword evidence="7 12" id="KW-0694">RNA-binding</keyword>
<dbReference type="InterPro" id="IPR028629">
    <property type="entry name" value="Cas9"/>
</dbReference>
<dbReference type="HAMAP" id="MF_01480">
    <property type="entry name" value="Cas9"/>
    <property type="match status" value="1"/>
</dbReference>
<dbReference type="Pfam" id="PF18541">
    <property type="entry name" value="RuvC_III"/>
    <property type="match status" value="1"/>
</dbReference>
<evidence type="ECO:0000313" key="15">
    <source>
        <dbReference type="Proteomes" id="UP000254792"/>
    </source>
</evidence>
<keyword evidence="15" id="KW-1185">Reference proteome</keyword>
<keyword evidence="8 12" id="KW-0051">Antiviral defense</keyword>
<dbReference type="GO" id="GO:0046872">
    <property type="term" value="F:metal ion binding"/>
    <property type="evidence" value="ECO:0007669"/>
    <property type="project" value="UniProtKB-UniRule"/>
</dbReference>
<evidence type="ECO:0000256" key="6">
    <source>
        <dbReference type="ARBA" id="ARBA00022842"/>
    </source>
</evidence>
<evidence type="ECO:0000256" key="8">
    <source>
        <dbReference type="ARBA" id="ARBA00023118"/>
    </source>
</evidence>
<sequence>MKKVNIGLDIGIASVGWAITDEELNIIDAGVSLFEEAGQTGSGTSGADRRIKRSSRRRLRRRNLRKSDLINLMIKNNLIKSNDDFQANIPQEMIFNLKLKGKKELLTNYEIAAILYHAVKKRGIFSWEDEIIEESASKNLENVDISERKEVTEPSLIMKEFHEANGKLIGVKDDSIRFTNEELLAELKEILNKQKDFGSINEDFINDFIKIFTRKRDYFTGPGLENQKTGTLSPWGWNGDEEFFDRLAGNDTYDKTQPRAPKESLTAYIFNTLNDLNNLKILNREEGITNIEKRDLIIKCIESPKTWNLKLDRIAKFIQVNPEDISGFRIDKNNKAIFTEFKGINKIKDIMRNNNLPIDWIAFKNKDKIDEILTILTKYQDYASRLEQLQKLNYDFLSLRICEVLSYVKNSGTHALSFKTMNEVIAEMWDTNKNSMQILTEQGRQPDYHKNFSKTQTIPVLRKSINEMYISPVVKRSLIQSLKVIKEIQKLKDLEIKNIVIEMAREKNSAEQRQFINKIQKQNEALGTEMKKEIAKVNTSGIDNFKFQEKMSYYLEQDGNCIYSGEKIDITRLMSDYNYCEIDHIIPVSISFDNSRSNKVLVLNSENQSKKNRTPYQYIINDKGQVAWKEYLEGVNRIYKQNDTRFPNRKQLFKKINYLLFEEDINSFKTQQGFIQRNLVDTRYATLEVKKYIENYIKTNDLDIQVKTINGGFTHQLRKNYFRIPNKIREQNKHHAEDAIMISLAAEFKYKNKKLFDLINTKTEEEKLDLDFDQTEFYKKWAQVGDNISKFDNYKFTRKVKQKNNMKISDETIYSAKKIGDNFFKINKIDIYTDDSKKWKTISKLFNEESNQVLMKDSDPKTFNFLQSIWNEYSIDKESGKSRNAFIFAKNELGESITKQSNEDNPPKISFLRYRDKSPIKLDEIFDISHKYKNISADKKRVLLDGKNWLRLDVWYSKTLDVYKILAINSLLISKMQEDQITIDPVAYQKSKEKLKISDTFEKVFELNKYDEVKFKYDGENNNNLYVVGFVQSTNLIEFKKLSQIEEKRMIKSVSKIKDFKKVTSNIIKNKIKILT</sequence>
<accession>A0A345Z4S8</accession>
<feature type="binding site" evidence="12">
    <location>
        <position position="506"/>
    </location>
    <ligand>
        <name>Mg(2+)</name>
        <dbReference type="ChEBI" id="CHEBI:18420"/>
        <label>1</label>
    </ligand>
</feature>
<dbReference type="InterPro" id="IPR041383">
    <property type="entry name" value="RuvC_III"/>
</dbReference>
<evidence type="ECO:0000256" key="3">
    <source>
        <dbReference type="ARBA" id="ARBA00022723"/>
    </source>
</evidence>
<gene>
    <name evidence="12 14" type="primary">cas9</name>
    <name evidence="14" type="ORF">SALLE_v1c09370</name>
</gene>
<keyword evidence="10" id="KW-0464">Manganese</keyword>
<protein>
    <recommendedName>
        <fullName evidence="12">CRISPR-associated endonuclease Cas9</fullName>
        <ecNumber evidence="12">3.1.-.-</ecNumber>
    </recommendedName>
</protein>
<comment type="domain">
    <text evidence="12">Has 2 endonuclease domains. The discontinuous RuvC-like domain cleaves the target DNA noncomplementary to crRNA while the HNH nuclease domain cleaves the target DNA complementary to crRNA.</text>
</comment>
<evidence type="ECO:0000256" key="2">
    <source>
        <dbReference type="ARBA" id="ARBA00022722"/>
    </source>
</evidence>
<keyword evidence="3 12" id="KW-0479">Metal-binding</keyword>
<feature type="active site" description="For RuvC-like nuclease domain" evidence="12">
    <location>
        <position position="9"/>
    </location>
</feature>
<dbReference type="Proteomes" id="UP000254792">
    <property type="component" value="Chromosome"/>
</dbReference>
<feature type="binding site" evidence="12">
    <location>
        <position position="735"/>
    </location>
    <ligand>
        <name>Mg(2+)</name>
        <dbReference type="ChEBI" id="CHEBI:18420"/>
        <label>2</label>
    </ligand>
</feature>
<proteinExistence type="inferred from homology"/>
<keyword evidence="5 12" id="KW-0378">Hydrolase</keyword>
<dbReference type="Pfam" id="PF18061">
    <property type="entry name" value="CRISPR_Cas9_WED"/>
    <property type="match status" value="1"/>
</dbReference>
<evidence type="ECO:0000256" key="4">
    <source>
        <dbReference type="ARBA" id="ARBA00022759"/>
    </source>
</evidence>
<evidence type="ECO:0000256" key="1">
    <source>
        <dbReference type="ARBA" id="ARBA00001946"/>
    </source>
</evidence>
<comment type="subunit">
    <text evidence="11 12">Monomer. Binds crRNA and tracrRNA.</text>
</comment>
<evidence type="ECO:0000256" key="9">
    <source>
        <dbReference type="ARBA" id="ARBA00023125"/>
    </source>
</evidence>
<feature type="active site" description="Proton acceptor for HNH nuclease domain" evidence="12">
    <location>
        <position position="584"/>
    </location>
</feature>
<reference evidence="14 15" key="1">
    <citation type="submission" date="2018-07" db="EMBL/GenBank/DDBJ databases">
        <title>Complete genome sequence of Spiroplasma alleghenense PLHS-1 (ATCC 51752).</title>
        <authorList>
            <person name="Chou L."/>
            <person name="Lee T.-Y."/>
            <person name="Tsai Y.-M."/>
            <person name="Kuo C.-H."/>
        </authorList>
    </citation>
    <scope>NUCLEOTIDE SEQUENCE [LARGE SCALE GENOMIC DNA]</scope>
    <source>
        <strain evidence="14 15">PLHS-1</strain>
    </source>
</reference>
<dbReference type="GO" id="GO:0004519">
    <property type="term" value="F:endonuclease activity"/>
    <property type="evidence" value="ECO:0007669"/>
    <property type="project" value="UniProtKB-UniRule"/>
</dbReference>
<dbReference type="InterPro" id="IPR040656">
    <property type="entry name" value="Cas9_WED_dom"/>
</dbReference>
<evidence type="ECO:0000256" key="10">
    <source>
        <dbReference type="ARBA" id="ARBA00023211"/>
    </source>
</evidence>
<dbReference type="Gene3D" id="1.10.30.50">
    <property type="match status" value="1"/>
</dbReference>
<dbReference type="KEGG" id="salx:SALLE_v1c09370"/>
<keyword evidence="4 12" id="KW-0255">Endonuclease</keyword>
<dbReference type="GO" id="GO:0016787">
    <property type="term" value="F:hydrolase activity"/>
    <property type="evidence" value="ECO:0007669"/>
    <property type="project" value="UniProtKB-KW"/>
</dbReference>
<comment type="cofactor">
    <cofactor evidence="1 12">
        <name>Mg(2+)</name>
        <dbReference type="ChEBI" id="CHEBI:18420"/>
    </cofactor>
</comment>
<dbReference type="GO" id="GO:0003677">
    <property type="term" value="F:DNA binding"/>
    <property type="evidence" value="ECO:0007669"/>
    <property type="project" value="UniProtKB-UniRule"/>
</dbReference>
<dbReference type="GO" id="GO:0051607">
    <property type="term" value="P:defense response to virus"/>
    <property type="evidence" value="ECO:0007669"/>
    <property type="project" value="UniProtKB-UniRule"/>
</dbReference>
<feature type="binding site" evidence="12">
    <location>
        <position position="9"/>
    </location>
    <ligand>
        <name>Mg(2+)</name>
        <dbReference type="ChEBI" id="CHEBI:18420"/>
        <label>2</label>
    </ligand>
</feature>
<dbReference type="NCBIfam" id="TIGR01865">
    <property type="entry name" value="cas_Csn1"/>
    <property type="match status" value="1"/>
</dbReference>
<feature type="binding site" evidence="12">
    <location>
        <position position="9"/>
    </location>
    <ligand>
        <name>Mg(2+)</name>
        <dbReference type="ChEBI" id="CHEBI:18420"/>
        <label>1</label>
    </ligand>
</feature>
<dbReference type="PROSITE" id="PS51749">
    <property type="entry name" value="HNH_CAS9"/>
    <property type="match status" value="1"/>
</dbReference>
<dbReference type="AlphaFoldDB" id="A0A345Z4S8"/>
<dbReference type="Pfam" id="PF13395">
    <property type="entry name" value="HNH_4"/>
    <property type="match status" value="1"/>
</dbReference>
<evidence type="ECO:0000256" key="12">
    <source>
        <dbReference type="HAMAP-Rule" id="MF_01480"/>
    </source>
</evidence>
<dbReference type="GO" id="GO:0003723">
    <property type="term" value="F:RNA binding"/>
    <property type="evidence" value="ECO:0007669"/>
    <property type="project" value="UniProtKB-UniRule"/>
</dbReference>
<keyword evidence="6 12" id="KW-0460">Magnesium</keyword>